<protein>
    <recommendedName>
        <fullName evidence="17">Ig-like domain-containing protein</fullName>
    </recommendedName>
</protein>
<organism evidence="18 19">
    <name type="scientific">Anguilla anguilla</name>
    <name type="common">European freshwater eel</name>
    <name type="synonym">Muraena anguilla</name>
    <dbReference type="NCBI Taxonomy" id="7936"/>
    <lineage>
        <taxon>Eukaryota</taxon>
        <taxon>Metazoa</taxon>
        <taxon>Chordata</taxon>
        <taxon>Craniata</taxon>
        <taxon>Vertebrata</taxon>
        <taxon>Euteleostomi</taxon>
        <taxon>Actinopterygii</taxon>
        <taxon>Neopterygii</taxon>
        <taxon>Teleostei</taxon>
        <taxon>Anguilliformes</taxon>
        <taxon>Anguillidae</taxon>
        <taxon>Anguilla</taxon>
    </lineage>
</organism>
<dbReference type="GO" id="GO:0002891">
    <property type="term" value="P:positive regulation of immunoglobulin mediated immune response"/>
    <property type="evidence" value="ECO:0007669"/>
    <property type="project" value="TreeGrafter"/>
</dbReference>
<dbReference type="InterPro" id="IPR036179">
    <property type="entry name" value="Ig-like_dom_sf"/>
</dbReference>
<dbReference type="GO" id="GO:0002729">
    <property type="term" value="P:positive regulation of natural killer cell cytokine production"/>
    <property type="evidence" value="ECO:0007669"/>
    <property type="project" value="InterPro"/>
</dbReference>
<keyword evidence="10 16" id="KW-1133">Transmembrane helix</keyword>
<evidence type="ECO:0000256" key="8">
    <source>
        <dbReference type="ARBA" id="ARBA00022889"/>
    </source>
</evidence>
<dbReference type="GO" id="GO:0007155">
    <property type="term" value="P:cell adhesion"/>
    <property type="evidence" value="ECO:0007669"/>
    <property type="project" value="UniProtKB-KW"/>
</dbReference>
<keyword evidence="6" id="KW-0732">Signal</keyword>
<accession>A0A9D3MJP5</accession>
<dbReference type="FunFam" id="2.60.40.10:FF:000304">
    <property type="entry name" value="Nectin cell adhesion molecule 1"/>
    <property type="match status" value="1"/>
</dbReference>
<evidence type="ECO:0000259" key="17">
    <source>
        <dbReference type="PROSITE" id="PS50835"/>
    </source>
</evidence>
<dbReference type="EMBL" id="JAFIRN010000004">
    <property type="protein sequence ID" value="KAG5850189.1"/>
    <property type="molecule type" value="Genomic_DNA"/>
</dbReference>
<dbReference type="PANTHER" id="PTHR47011:SF1">
    <property type="entry name" value="CD226 ANTIGEN"/>
    <property type="match status" value="1"/>
</dbReference>
<reference evidence="18" key="1">
    <citation type="submission" date="2021-01" db="EMBL/GenBank/DDBJ databases">
        <title>A chromosome-scale assembly of European eel, Anguilla anguilla.</title>
        <authorList>
            <person name="Henkel C."/>
            <person name="Jong-Raadsen S.A."/>
            <person name="Dufour S."/>
            <person name="Weltzien F.-A."/>
            <person name="Palstra A.P."/>
            <person name="Pelster B."/>
            <person name="Spaink H.P."/>
            <person name="Van Den Thillart G.E."/>
            <person name="Jansen H."/>
            <person name="Zahm M."/>
            <person name="Klopp C."/>
            <person name="Cedric C."/>
            <person name="Louis A."/>
            <person name="Berthelot C."/>
            <person name="Parey E."/>
            <person name="Roest Crollius H."/>
            <person name="Montfort J."/>
            <person name="Robinson-Rechavi M."/>
            <person name="Bucao C."/>
            <person name="Bouchez O."/>
            <person name="Gislard M."/>
            <person name="Lluch J."/>
            <person name="Milhes M."/>
            <person name="Lampietro C."/>
            <person name="Lopez Roques C."/>
            <person name="Donnadieu C."/>
            <person name="Braasch I."/>
            <person name="Desvignes T."/>
            <person name="Postlethwait J."/>
            <person name="Bobe J."/>
            <person name="Guiguen Y."/>
            <person name="Dirks R."/>
        </authorList>
    </citation>
    <scope>NUCLEOTIDE SEQUENCE</scope>
    <source>
        <strain evidence="18">Tag_6206</strain>
        <tissue evidence="18">Liver</tissue>
    </source>
</reference>
<evidence type="ECO:0000256" key="12">
    <source>
        <dbReference type="ARBA" id="ARBA00023157"/>
    </source>
</evidence>
<keyword evidence="5 16" id="KW-0812">Transmembrane</keyword>
<evidence type="ECO:0000256" key="13">
    <source>
        <dbReference type="ARBA" id="ARBA00023180"/>
    </source>
</evidence>
<proteinExistence type="inferred from homology"/>
<evidence type="ECO:0000256" key="6">
    <source>
        <dbReference type="ARBA" id="ARBA00022729"/>
    </source>
</evidence>
<evidence type="ECO:0000256" key="4">
    <source>
        <dbReference type="ARBA" id="ARBA00022475"/>
    </source>
</evidence>
<dbReference type="SMART" id="SM00409">
    <property type="entry name" value="IG"/>
    <property type="match status" value="2"/>
</dbReference>
<dbReference type="InterPro" id="IPR007110">
    <property type="entry name" value="Ig-like_dom"/>
</dbReference>
<dbReference type="SMART" id="SM00406">
    <property type="entry name" value="IGv"/>
    <property type="match status" value="1"/>
</dbReference>
<comment type="caution">
    <text evidence="18">The sequence shown here is derived from an EMBL/GenBank/DDBJ whole genome shotgun (WGS) entry which is preliminary data.</text>
</comment>
<sequence>MLHLTHTEELVCRKWAVSVAEVPFCSAFKQEVLVEAPRSSMLHSFLLACREWSKMKKIQKDCWYFMVLLILLGSTRDAFSAKPADSIVKLEQSITLECLCPWSGNLSMIAWVKMPEKKRVAVFHPELGAVTPGEYKERVEFLRSSKMDGSISIHNTTSSDTGLYQCSIQTFPKGSWTKHILVEHRVDMNLSMADPNVVEKGRTFLLRCNYVDKGSVYQMTFEKVSGKRIDTIALCSKEEGKVEECFLGADYKSRALVNCSDALGVSLMLVNIMEEDSGVYRCHFSANASGQTTTFSLTVSTEGTPNTSLKIHMYMYMYVGGGVLALILMIMAITLICWHKRKKRAKVRAKHHPMQRRLLNNYEQAALYDKMKKRTKHQEENEVYANITSMPRQTKRRT</sequence>
<dbReference type="AlphaFoldDB" id="A0A9D3MJP5"/>
<keyword evidence="4" id="KW-1003">Cell membrane</keyword>
<keyword evidence="11 16" id="KW-0472">Membrane</keyword>
<dbReference type="GO" id="GO:0050839">
    <property type="term" value="F:cell adhesion molecule binding"/>
    <property type="evidence" value="ECO:0007669"/>
    <property type="project" value="TreeGrafter"/>
</dbReference>
<evidence type="ECO:0000256" key="11">
    <source>
        <dbReference type="ARBA" id="ARBA00023136"/>
    </source>
</evidence>
<comment type="subunit">
    <text evidence="15">Cis- and trans-homodimer. Can form trans-heterodimers.</text>
</comment>
<keyword evidence="8" id="KW-0130">Cell adhesion</keyword>
<evidence type="ECO:0000313" key="18">
    <source>
        <dbReference type="EMBL" id="KAG5850189.1"/>
    </source>
</evidence>
<dbReference type="InterPro" id="IPR042842">
    <property type="entry name" value="CD226"/>
</dbReference>
<comment type="subcellular location">
    <subcellularLocation>
        <location evidence="2">Cell junction</location>
        <location evidence="2">Adherens junction</location>
    </subcellularLocation>
    <subcellularLocation>
        <location evidence="1">Cell membrane</location>
        <topology evidence="1">Single-pass type I membrane protein</topology>
    </subcellularLocation>
</comment>
<name>A0A9D3MJP5_ANGAN</name>
<feature type="domain" description="Ig-like" evidence="17">
    <location>
        <begin position="77"/>
        <end position="169"/>
    </location>
</feature>
<evidence type="ECO:0000256" key="5">
    <source>
        <dbReference type="ARBA" id="ARBA00022692"/>
    </source>
</evidence>
<keyword evidence="9" id="KW-0965">Cell junction</keyword>
<evidence type="ECO:0000256" key="16">
    <source>
        <dbReference type="SAM" id="Phobius"/>
    </source>
</evidence>
<keyword evidence="12" id="KW-1015">Disulfide bond</keyword>
<dbReference type="Proteomes" id="UP001044222">
    <property type="component" value="Unassembled WGS sequence"/>
</dbReference>
<keyword evidence="19" id="KW-1185">Reference proteome</keyword>
<evidence type="ECO:0000256" key="15">
    <source>
        <dbReference type="ARBA" id="ARBA00062858"/>
    </source>
</evidence>
<dbReference type="InterPro" id="IPR003599">
    <property type="entry name" value="Ig_sub"/>
</dbReference>
<comment type="similarity">
    <text evidence="3">Belongs to the nectin family.</text>
</comment>
<keyword evidence="7" id="KW-0677">Repeat</keyword>
<evidence type="ECO:0000256" key="14">
    <source>
        <dbReference type="ARBA" id="ARBA00058274"/>
    </source>
</evidence>
<dbReference type="PANTHER" id="PTHR47011">
    <property type="entry name" value="CD226 ANTIGEN"/>
    <property type="match status" value="1"/>
</dbReference>
<dbReference type="Pfam" id="PF07686">
    <property type="entry name" value="V-set"/>
    <property type="match status" value="1"/>
</dbReference>
<dbReference type="InterPro" id="IPR013783">
    <property type="entry name" value="Ig-like_fold"/>
</dbReference>
<evidence type="ECO:0000256" key="3">
    <source>
        <dbReference type="ARBA" id="ARBA00007810"/>
    </source>
</evidence>
<dbReference type="SUPFAM" id="SSF48726">
    <property type="entry name" value="Immunoglobulin"/>
    <property type="match status" value="2"/>
</dbReference>
<dbReference type="PROSITE" id="PS50835">
    <property type="entry name" value="IG_LIKE"/>
    <property type="match status" value="1"/>
</dbReference>
<feature type="transmembrane region" description="Helical" evidence="16">
    <location>
        <begin position="315"/>
        <end position="338"/>
    </location>
</feature>
<evidence type="ECO:0000256" key="7">
    <source>
        <dbReference type="ARBA" id="ARBA00022737"/>
    </source>
</evidence>
<evidence type="ECO:0000256" key="9">
    <source>
        <dbReference type="ARBA" id="ARBA00022949"/>
    </source>
</evidence>
<evidence type="ECO:0000256" key="10">
    <source>
        <dbReference type="ARBA" id="ARBA00022989"/>
    </source>
</evidence>
<evidence type="ECO:0000256" key="2">
    <source>
        <dbReference type="ARBA" id="ARBA00004536"/>
    </source>
</evidence>
<gene>
    <name evidence="18" type="ORF">ANANG_G00079580</name>
</gene>
<dbReference type="Gene3D" id="2.60.40.10">
    <property type="entry name" value="Immunoglobulins"/>
    <property type="match status" value="2"/>
</dbReference>
<comment type="function">
    <text evidence="14">Cell adhesion molecule that promotes cell-cell contacts and plays important roles in the development of the nervous system. Acts by forming homophilic or heterophilic trans-dimers.</text>
</comment>
<evidence type="ECO:0000256" key="1">
    <source>
        <dbReference type="ARBA" id="ARBA00004251"/>
    </source>
</evidence>
<keyword evidence="13" id="KW-0325">Glycoprotein</keyword>
<dbReference type="GO" id="GO:0009897">
    <property type="term" value="C:external side of plasma membrane"/>
    <property type="evidence" value="ECO:0007669"/>
    <property type="project" value="TreeGrafter"/>
</dbReference>
<dbReference type="InterPro" id="IPR013106">
    <property type="entry name" value="Ig_V-set"/>
</dbReference>
<evidence type="ECO:0000313" key="19">
    <source>
        <dbReference type="Proteomes" id="UP001044222"/>
    </source>
</evidence>
<dbReference type="GO" id="GO:0005912">
    <property type="term" value="C:adherens junction"/>
    <property type="evidence" value="ECO:0007669"/>
    <property type="project" value="UniProtKB-SubCell"/>
</dbReference>